<protein>
    <recommendedName>
        <fullName evidence="1">ThuA-like domain-containing protein</fullName>
    </recommendedName>
</protein>
<dbReference type="Gene3D" id="3.40.50.880">
    <property type="match status" value="1"/>
</dbReference>
<comment type="caution">
    <text evidence="2">The sequence shown here is derived from an EMBL/GenBank/DDBJ whole genome shotgun (WGS) entry which is preliminary data.</text>
</comment>
<name>X0S2E0_9ZZZZ</name>
<feature type="non-terminal residue" evidence="2">
    <location>
        <position position="1"/>
    </location>
</feature>
<dbReference type="Pfam" id="PF06283">
    <property type="entry name" value="ThuA"/>
    <property type="match status" value="1"/>
</dbReference>
<feature type="domain" description="ThuA-like" evidence="1">
    <location>
        <begin position="1"/>
        <end position="132"/>
    </location>
</feature>
<proteinExistence type="predicted"/>
<dbReference type="EMBL" id="BARS01002948">
    <property type="protein sequence ID" value="GAF75248.1"/>
    <property type="molecule type" value="Genomic_DNA"/>
</dbReference>
<dbReference type="PANTHER" id="PTHR40469:SF2">
    <property type="entry name" value="GALACTOSE-BINDING DOMAIN-LIKE SUPERFAMILY PROTEIN"/>
    <property type="match status" value="1"/>
</dbReference>
<reference evidence="2" key="1">
    <citation type="journal article" date="2014" name="Front. Microbiol.">
        <title>High frequency of phylogenetically diverse reductive dehalogenase-homologous genes in deep subseafloor sedimentary metagenomes.</title>
        <authorList>
            <person name="Kawai M."/>
            <person name="Futagami T."/>
            <person name="Toyoda A."/>
            <person name="Takaki Y."/>
            <person name="Nishi S."/>
            <person name="Hori S."/>
            <person name="Arai W."/>
            <person name="Tsubouchi T."/>
            <person name="Morono Y."/>
            <person name="Uchiyama I."/>
            <person name="Ito T."/>
            <person name="Fujiyama A."/>
            <person name="Inagaki F."/>
            <person name="Takami H."/>
        </authorList>
    </citation>
    <scope>NUCLEOTIDE SEQUENCE</scope>
    <source>
        <strain evidence="2">Expedition CK06-06</strain>
    </source>
</reference>
<evidence type="ECO:0000313" key="2">
    <source>
        <dbReference type="EMBL" id="GAF75248.1"/>
    </source>
</evidence>
<gene>
    <name evidence="2" type="ORF">S01H1_05663</name>
</gene>
<dbReference type="AlphaFoldDB" id="X0S2E0"/>
<dbReference type="SUPFAM" id="SSF52317">
    <property type="entry name" value="Class I glutamine amidotransferase-like"/>
    <property type="match status" value="1"/>
</dbReference>
<dbReference type="InterPro" id="IPR029010">
    <property type="entry name" value="ThuA-like"/>
</dbReference>
<dbReference type="InterPro" id="IPR029062">
    <property type="entry name" value="Class_I_gatase-like"/>
</dbReference>
<organism evidence="2">
    <name type="scientific">marine sediment metagenome</name>
    <dbReference type="NCBI Taxonomy" id="412755"/>
    <lineage>
        <taxon>unclassified sequences</taxon>
        <taxon>metagenomes</taxon>
        <taxon>ecological metagenomes</taxon>
    </lineage>
</organism>
<sequence>ACASERDWPWYWANVGCKFVSHPPFQKFDVKVIDKDHSSTQFLPDIWHWEDECYIFDHLSLKMNVLLAADLRTIKFKEGKPHPGKTFGDYVPICWYQEFDGGRQWYTALGHAPEHYKDPTFIKHLEGGIRWAMEKK</sequence>
<evidence type="ECO:0000259" key="1">
    <source>
        <dbReference type="Pfam" id="PF06283"/>
    </source>
</evidence>
<dbReference type="PANTHER" id="PTHR40469">
    <property type="entry name" value="SECRETED GLYCOSYL HYDROLASE"/>
    <property type="match status" value="1"/>
</dbReference>
<accession>X0S2E0</accession>